<gene>
    <name evidence="21" type="primary">ptsP</name>
    <name evidence="21" type="ORF">VF724_08680</name>
</gene>
<accession>A0ABU5ZK93</accession>
<keyword evidence="15 17" id="KW-0460">Magnesium</keyword>
<dbReference type="Gene3D" id="1.10.274.10">
    <property type="entry name" value="PtsI, HPr-binding domain"/>
    <property type="match status" value="1"/>
</dbReference>
<dbReference type="RefSeq" id="WP_371753857.1">
    <property type="nucleotide sequence ID" value="NZ_JAYJLD010000010.1"/>
</dbReference>
<feature type="domain" description="PEP-utilising enzyme C-terminal" evidence="19">
    <location>
        <begin position="260"/>
        <end position="548"/>
    </location>
</feature>
<comment type="similarity">
    <text evidence="5 17">Belongs to the PEP-utilizing enzyme family.</text>
</comment>
<evidence type="ECO:0000256" key="16">
    <source>
        <dbReference type="ARBA" id="ARBA00033235"/>
    </source>
</evidence>
<dbReference type="InterPro" id="IPR000121">
    <property type="entry name" value="PEP_util_C"/>
</dbReference>
<evidence type="ECO:0000256" key="14">
    <source>
        <dbReference type="ARBA" id="ARBA00022777"/>
    </source>
</evidence>
<dbReference type="SUPFAM" id="SSF47831">
    <property type="entry name" value="Enzyme I of the PEP:sugar phosphotransferase system HPr-binding (sub)domain"/>
    <property type="match status" value="1"/>
</dbReference>
<comment type="function">
    <text evidence="3 17">General (non sugar-specific) component of the phosphoenolpyruvate-dependent sugar phosphotransferase system (sugar PTS). This major carbohydrate active-transport system catalyzes the phosphorylation of incoming sugar substrates concomitantly with their translocation across the cell membrane. Enzyme I transfers the phosphoryl group from phosphoenolpyruvate (PEP) to the phosphoryl carrier protein (HPr).</text>
</comment>
<proteinExistence type="inferred from homology"/>
<name>A0ABU5ZK93_9BACL</name>
<evidence type="ECO:0000256" key="7">
    <source>
        <dbReference type="ARBA" id="ARBA00016544"/>
    </source>
</evidence>
<evidence type="ECO:0000256" key="17">
    <source>
        <dbReference type="PIRNR" id="PIRNR000732"/>
    </source>
</evidence>
<dbReference type="PANTHER" id="PTHR46244:SF3">
    <property type="entry name" value="PHOSPHOENOLPYRUVATE-PROTEIN PHOSPHOTRANSFERASE"/>
    <property type="match status" value="1"/>
</dbReference>
<sequence length="577" mass="63714">MNERIITGIAASSGIQIGTSFHYGLHPDERVVDREAAVPETQIDEELAKLAAAKALVMGDLQAILERNQDRLDDKQKGIIIGHQGLLNDPVFTGDMETVIRKHRLTAEAAALRVMEKFVKLFESMDKDYMKERAQDIRDIGGRMLDALQGKERQTLSAMKEGAILIAHDISPSDTMEINPQSILGFVTQIGGKTSHTSILARSMGIPAIVGVGPAIKKIPHGVPIIIDGEAGICIVHPEEATMETYRAKKRTLIAESGKLEAFRRLPARTVDGATFELAANISSVQDSHQAVDGGAEGVGLFRTEFMYMNATKMPSEQEQFEVYKEIASMWDGKPVVIRTLDVGGDKKLPYLSLENEANPFLGYRAIRIGLNQPEVLRTQLRAIMRASAYGKLRIMFPMISSIEEWRQARAVVADIGHELEAECIDYDRTIQVGIMAEIPSVIQIADLFAKEVDFFSIGTNDLTQYTLAVDRMNEKVAYLYDYFHPSVLRSIQTLIRAAHAEGKRVGMCGDMAGDPLAAPVLVGFGLDECSMESAALNRMKSVIAKLNRKDCEEFAQQLLNGSTAQDIREKLKVFMS</sequence>
<keyword evidence="12 17" id="KW-0598">Phosphotransferase system</keyword>
<evidence type="ECO:0000259" key="20">
    <source>
        <dbReference type="Pfam" id="PF05524"/>
    </source>
</evidence>
<dbReference type="SUPFAM" id="SSF52009">
    <property type="entry name" value="Phosphohistidine domain"/>
    <property type="match status" value="1"/>
</dbReference>
<evidence type="ECO:0000259" key="18">
    <source>
        <dbReference type="Pfam" id="PF00391"/>
    </source>
</evidence>
<evidence type="ECO:0000256" key="3">
    <source>
        <dbReference type="ARBA" id="ARBA00002728"/>
    </source>
</evidence>
<feature type="domain" description="Phosphotransferase system enzyme I N-terminal" evidence="20">
    <location>
        <begin position="7"/>
        <end position="133"/>
    </location>
</feature>
<evidence type="ECO:0000256" key="2">
    <source>
        <dbReference type="ARBA" id="ARBA00001946"/>
    </source>
</evidence>
<dbReference type="PANTHER" id="PTHR46244">
    <property type="entry name" value="PHOSPHOENOLPYRUVATE-PROTEIN PHOSPHOTRANSFERASE"/>
    <property type="match status" value="1"/>
</dbReference>
<keyword evidence="13 17" id="KW-0479">Metal-binding</keyword>
<evidence type="ECO:0000256" key="4">
    <source>
        <dbReference type="ARBA" id="ARBA00004496"/>
    </source>
</evidence>
<evidence type="ECO:0000259" key="19">
    <source>
        <dbReference type="Pfam" id="PF02896"/>
    </source>
</evidence>
<dbReference type="InterPro" id="IPR024692">
    <property type="entry name" value="PTS_EI"/>
</dbReference>
<keyword evidence="14 17" id="KW-0418">Kinase</keyword>
<dbReference type="InterPro" id="IPR015813">
    <property type="entry name" value="Pyrv/PenolPyrv_kinase-like_dom"/>
</dbReference>
<dbReference type="InterPro" id="IPR036618">
    <property type="entry name" value="PtsI_HPr-bd_sf"/>
</dbReference>
<dbReference type="Pfam" id="PF05524">
    <property type="entry name" value="PEP-utilisers_N"/>
    <property type="match status" value="1"/>
</dbReference>
<dbReference type="InterPro" id="IPR023151">
    <property type="entry name" value="PEP_util_CS"/>
</dbReference>
<keyword evidence="10 17" id="KW-0762">Sugar transport</keyword>
<comment type="catalytic activity">
    <reaction evidence="1 17">
        <text>L-histidyl-[protein] + phosphoenolpyruvate = N(pros)-phospho-L-histidyl-[protein] + pyruvate</text>
        <dbReference type="Rhea" id="RHEA:23880"/>
        <dbReference type="Rhea" id="RHEA-COMP:9745"/>
        <dbReference type="Rhea" id="RHEA-COMP:9746"/>
        <dbReference type="ChEBI" id="CHEBI:15361"/>
        <dbReference type="ChEBI" id="CHEBI:29979"/>
        <dbReference type="ChEBI" id="CHEBI:58702"/>
        <dbReference type="ChEBI" id="CHEBI:64837"/>
        <dbReference type="EC" id="2.7.3.9"/>
    </reaction>
</comment>
<dbReference type="InterPro" id="IPR050499">
    <property type="entry name" value="PEP-utilizing_PTS_enzyme"/>
</dbReference>
<dbReference type="InterPro" id="IPR008731">
    <property type="entry name" value="PTS_EIN"/>
</dbReference>
<comment type="subcellular location">
    <subcellularLocation>
        <location evidence="4 17">Cytoplasm</location>
    </subcellularLocation>
</comment>
<keyword evidence="22" id="KW-1185">Reference proteome</keyword>
<evidence type="ECO:0000256" key="9">
    <source>
        <dbReference type="ARBA" id="ARBA00022490"/>
    </source>
</evidence>
<dbReference type="InterPro" id="IPR018274">
    <property type="entry name" value="PEP_util_AS"/>
</dbReference>
<dbReference type="SUPFAM" id="SSF51621">
    <property type="entry name" value="Phosphoenolpyruvate/pyruvate domain"/>
    <property type="match status" value="1"/>
</dbReference>
<dbReference type="EMBL" id="JAYJLD010000010">
    <property type="protein sequence ID" value="MEB3101736.1"/>
    <property type="molecule type" value="Genomic_DNA"/>
</dbReference>
<dbReference type="PIRSF" id="PIRSF000732">
    <property type="entry name" value="PTS_enzyme_I"/>
    <property type="match status" value="1"/>
</dbReference>
<evidence type="ECO:0000256" key="8">
    <source>
        <dbReference type="ARBA" id="ARBA00022448"/>
    </source>
</evidence>
<keyword evidence="9 17" id="KW-0963">Cytoplasm</keyword>
<dbReference type="GO" id="GO:0008965">
    <property type="term" value="F:phosphoenolpyruvate-protein phosphotransferase activity"/>
    <property type="evidence" value="ECO:0007669"/>
    <property type="project" value="UniProtKB-EC"/>
</dbReference>
<dbReference type="Gene3D" id="3.20.20.60">
    <property type="entry name" value="Phosphoenolpyruvate-binding domains"/>
    <property type="match status" value="1"/>
</dbReference>
<evidence type="ECO:0000313" key="22">
    <source>
        <dbReference type="Proteomes" id="UP001310386"/>
    </source>
</evidence>
<evidence type="ECO:0000313" key="21">
    <source>
        <dbReference type="EMBL" id="MEB3101736.1"/>
    </source>
</evidence>
<reference evidence="21" key="1">
    <citation type="submission" date="2023-12" db="EMBL/GenBank/DDBJ databases">
        <title>Fervidustalea candida gen. nov., sp. nov., a novel member of the family Paenibacillaceae isolated from a geothermal area.</title>
        <authorList>
            <person name="Li W.-J."/>
            <person name="Jiao J.-Y."/>
            <person name="Chen Y."/>
        </authorList>
    </citation>
    <scope>NUCLEOTIDE SEQUENCE</scope>
    <source>
        <strain evidence="21">SYSU GA230002</strain>
    </source>
</reference>
<dbReference type="NCBIfam" id="TIGR01417">
    <property type="entry name" value="PTS_I_fam"/>
    <property type="match status" value="1"/>
</dbReference>
<evidence type="ECO:0000256" key="5">
    <source>
        <dbReference type="ARBA" id="ARBA00007837"/>
    </source>
</evidence>
<keyword evidence="8 17" id="KW-0813">Transport</keyword>
<evidence type="ECO:0000256" key="1">
    <source>
        <dbReference type="ARBA" id="ARBA00000683"/>
    </source>
</evidence>
<dbReference type="InterPro" id="IPR040442">
    <property type="entry name" value="Pyrv_kinase-like_dom_sf"/>
</dbReference>
<comment type="caution">
    <text evidence="21">The sequence shown here is derived from an EMBL/GenBank/DDBJ whole genome shotgun (WGS) entry which is preliminary data.</text>
</comment>
<dbReference type="PROSITE" id="PS00742">
    <property type="entry name" value="PEP_ENZYMES_2"/>
    <property type="match status" value="1"/>
</dbReference>
<evidence type="ECO:0000256" key="13">
    <source>
        <dbReference type="ARBA" id="ARBA00022723"/>
    </source>
</evidence>
<organism evidence="21 22">
    <name type="scientific">Ferviditalea candida</name>
    <dbReference type="NCBI Taxonomy" id="3108399"/>
    <lineage>
        <taxon>Bacteria</taxon>
        <taxon>Bacillati</taxon>
        <taxon>Bacillota</taxon>
        <taxon>Bacilli</taxon>
        <taxon>Bacillales</taxon>
        <taxon>Paenibacillaceae</taxon>
        <taxon>Ferviditalea</taxon>
    </lineage>
</organism>
<dbReference type="Pfam" id="PF00391">
    <property type="entry name" value="PEP-utilizers"/>
    <property type="match status" value="1"/>
</dbReference>
<evidence type="ECO:0000256" key="15">
    <source>
        <dbReference type="ARBA" id="ARBA00022842"/>
    </source>
</evidence>
<dbReference type="PROSITE" id="PS00370">
    <property type="entry name" value="PEP_ENZYMES_PHOS_SITE"/>
    <property type="match status" value="1"/>
</dbReference>
<dbReference type="PRINTS" id="PR01736">
    <property type="entry name" value="PHPHTRNFRASE"/>
</dbReference>
<evidence type="ECO:0000256" key="11">
    <source>
        <dbReference type="ARBA" id="ARBA00022679"/>
    </source>
</evidence>
<dbReference type="InterPro" id="IPR036637">
    <property type="entry name" value="Phosphohistidine_dom_sf"/>
</dbReference>
<keyword evidence="11 17" id="KW-0808">Transferase</keyword>
<dbReference type="Pfam" id="PF02896">
    <property type="entry name" value="PEP-utilizers_C"/>
    <property type="match status" value="1"/>
</dbReference>
<evidence type="ECO:0000256" key="10">
    <source>
        <dbReference type="ARBA" id="ARBA00022597"/>
    </source>
</evidence>
<comment type="cofactor">
    <cofactor evidence="2 17">
        <name>Mg(2+)</name>
        <dbReference type="ChEBI" id="CHEBI:18420"/>
    </cofactor>
</comment>
<dbReference type="InterPro" id="IPR006318">
    <property type="entry name" value="PTS_EI-like"/>
</dbReference>
<dbReference type="EC" id="2.7.3.9" evidence="6 17"/>
<protein>
    <recommendedName>
        <fullName evidence="7 17">Phosphoenolpyruvate-protein phosphotransferase</fullName>
        <ecNumber evidence="6 17">2.7.3.9</ecNumber>
    </recommendedName>
    <alternativeName>
        <fullName evidence="16 17">Phosphotransferase system, enzyme I</fullName>
    </alternativeName>
</protein>
<dbReference type="Gene3D" id="3.50.30.10">
    <property type="entry name" value="Phosphohistidine domain"/>
    <property type="match status" value="1"/>
</dbReference>
<evidence type="ECO:0000256" key="6">
    <source>
        <dbReference type="ARBA" id="ARBA00012232"/>
    </source>
</evidence>
<dbReference type="Proteomes" id="UP001310386">
    <property type="component" value="Unassembled WGS sequence"/>
</dbReference>
<evidence type="ECO:0000256" key="12">
    <source>
        <dbReference type="ARBA" id="ARBA00022683"/>
    </source>
</evidence>
<feature type="domain" description="PEP-utilising enzyme mobile" evidence="18">
    <location>
        <begin position="160"/>
        <end position="232"/>
    </location>
</feature>
<dbReference type="InterPro" id="IPR008279">
    <property type="entry name" value="PEP-util_enz_mobile_dom"/>
</dbReference>